<dbReference type="PANTHER" id="PTHR43319">
    <property type="entry name" value="BETA-LACTAMASE-RELATED"/>
    <property type="match status" value="1"/>
</dbReference>
<dbReference type="AlphaFoldDB" id="A0AA88XNF5"/>
<evidence type="ECO:0000259" key="1">
    <source>
        <dbReference type="Pfam" id="PF00144"/>
    </source>
</evidence>
<evidence type="ECO:0000313" key="2">
    <source>
        <dbReference type="EMBL" id="KAK3088615.1"/>
    </source>
</evidence>
<comment type="caution">
    <text evidence="2">The sequence shown here is derived from an EMBL/GenBank/DDBJ whole genome shotgun (WGS) entry which is preliminary data.</text>
</comment>
<dbReference type="SUPFAM" id="SSF56601">
    <property type="entry name" value="beta-lactamase/transpeptidase-like"/>
    <property type="match status" value="1"/>
</dbReference>
<reference evidence="2" key="1">
    <citation type="submission" date="2019-08" db="EMBL/GenBank/DDBJ databases">
        <title>The improved chromosome-level genome for the pearl oyster Pinctada fucata martensii using PacBio sequencing and Hi-C.</title>
        <authorList>
            <person name="Zheng Z."/>
        </authorList>
    </citation>
    <scope>NUCLEOTIDE SEQUENCE</scope>
    <source>
        <strain evidence="2">ZZ-2019</strain>
        <tissue evidence="2">Adductor muscle</tissue>
    </source>
</reference>
<proteinExistence type="predicted"/>
<evidence type="ECO:0000313" key="3">
    <source>
        <dbReference type="Proteomes" id="UP001186944"/>
    </source>
</evidence>
<dbReference type="PANTHER" id="PTHR43319:SF3">
    <property type="entry name" value="BETA-LACTAMASE-RELATED DOMAIN-CONTAINING PROTEIN"/>
    <property type="match status" value="1"/>
</dbReference>
<dbReference type="InterPro" id="IPR012338">
    <property type="entry name" value="Beta-lactam/transpept-like"/>
</dbReference>
<dbReference type="InterPro" id="IPR001466">
    <property type="entry name" value="Beta-lactam-related"/>
</dbReference>
<dbReference type="EMBL" id="VSWD01000011">
    <property type="protein sequence ID" value="KAK3088615.1"/>
    <property type="molecule type" value="Genomic_DNA"/>
</dbReference>
<keyword evidence="3" id="KW-1185">Reference proteome</keyword>
<feature type="domain" description="Beta-lactamase-related" evidence="1">
    <location>
        <begin position="44"/>
        <end position="404"/>
    </location>
</feature>
<gene>
    <name evidence="2" type="ORF">FSP39_021304</name>
</gene>
<dbReference type="Proteomes" id="UP001186944">
    <property type="component" value="Unassembled WGS sequence"/>
</dbReference>
<protein>
    <recommendedName>
        <fullName evidence="1">Beta-lactamase-related domain-containing protein</fullName>
    </recommendedName>
</protein>
<accession>A0AA88XNF5</accession>
<dbReference type="Gene3D" id="3.40.710.10">
    <property type="entry name" value="DD-peptidase/beta-lactamase superfamily"/>
    <property type="match status" value="1"/>
</dbReference>
<name>A0AA88XNF5_PINIB</name>
<dbReference type="InterPro" id="IPR052907">
    <property type="entry name" value="Beta-lactamase/esterase"/>
</dbReference>
<sequence length="428" mass="48187">MGVLKQAAVILVIAYILNKIPSYLKPKLKPRYEGYFHPEFRKVAEAFRKYVENGEERGASMAFYHKGELLVDMWGGFADPASERHWKNDTLCLMYSATKGVTALLVAQFVDRGLLDYNKKVSDYWPKFGQNGKEDMTLETLISHQGGLAETNGTIPLEWMITEPEKAEAFAERQKPTWKPGTKLGYHGITYGLFIDILMQKADPKHRNIGQILRDEVSVPFEIDIYNGLPYAELHRVARQTPLDFSAMIWDYLTSFNIRYYKLLYNFFGPTGFMKTLATSGFHPISGTLDNPDIIRIPMSSFLGFGNGRSLGKLFGIVANGGKHKGKQFLSKQTIDRLAKPVVNRPGEYGILPNAGLGVFYFPNGKGNVVMGSIGAGGQIAYADLDNNVGFGYVTNHGGSFQFNDDHKVLEYQKLFYECLEKYLETKK</sequence>
<organism evidence="2 3">
    <name type="scientific">Pinctada imbricata</name>
    <name type="common">Atlantic pearl-oyster</name>
    <name type="synonym">Pinctada martensii</name>
    <dbReference type="NCBI Taxonomy" id="66713"/>
    <lineage>
        <taxon>Eukaryota</taxon>
        <taxon>Metazoa</taxon>
        <taxon>Spiralia</taxon>
        <taxon>Lophotrochozoa</taxon>
        <taxon>Mollusca</taxon>
        <taxon>Bivalvia</taxon>
        <taxon>Autobranchia</taxon>
        <taxon>Pteriomorphia</taxon>
        <taxon>Pterioida</taxon>
        <taxon>Pterioidea</taxon>
        <taxon>Pteriidae</taxon>
        <taxon>Pinctada</taxon>
    </lineage>
</organism>
<dbReference type="Pfam" id="PF00144">
    <property type="entry name" value="Beta-lactamase"/>
    <property type="match status" value="1"/>
</dbReference>